<keyword evidence="2" id="KW-0456">Lyase</keyword>
<dbReference type="PANTHER" id="PTHR36503">
    <property type="entry name" value="BLR2520 PROTEIN"/>
    <property type="match status" value="1"/>
</dbReference>
<dbReference type="EMBL" id="JAVDWU010000005">
    <property type="protein sequence ID" value="MDR7150799.1"/>
    <property type="molecule type" value="Genomic_DNA"/>
</dbReference>
<accession>A0ABU1WND2</accession>
<name>A0ABU1WND2_9BURK</name>
<dbReference type="InterPro" id="IPR029068">
    <property type="entry name" value="Glyas_Bleomycin-R_OHBP_Dase"/>
</dbReference>
<gene>
    <name evidence="2" type="ORF">J2W49_002762</name>
</gene>
<dbReference type="InterPro" id="IPR053863">
    <property type="entry name" value="Glyoxy/Ble-like_N"/>
</dbReference>
<protein>
    <submittedName>
        <fullName evidence="2">Lactoylglutathione lyase</fullName>
    </submittedName>
</protein>
<feature type="domain" description="Glyoxalase/Bleomycin resistance-like N-terminal" evidence="1">
    <location>
        <begin position="5"/>
        <end position="42"/>
    </location>
</feature>
<evidence type="ECO:0000313" key="3">
    <source>
        <dbReference type="Proteomes" id="UP001265700"/>
    </source>
</evidence>
<proteinExistence type="predicted"/>
<comment type="caution">
    <text evidence="2">The sequence shown here is derived from an EMBL/GenBank/DDBJ whole genome shotgun (WGS) entry which is preliminary data.</text>
</comment>
<dbReference type="SUPFAM" id="SSF54593">
    <property type="entry name" value="Glyoxalase/Bleomycin resistance protein/Dihydroxybiphenyl dioxygenase"/>
    <property type="match status" value="1"/>
</dbReference>
<reference evidence="2 3" key="1">
    <citation type="submission" date="2023-07" db="EMBL/GenBank/DDBJ databases">
        <title>Sorghum-associated microbial communities from plants grown in Nebraska, USA.</title>
        <authorList>
            <person name="Schachtman D."/>
        </authorList>
    </citation>
    <scope>NUCLEOTIDE SEQUENCE [LARGE SCALE GENOMIC DNA]</scope>
    <source>
        <strain evidence="2 3">4249</strain>
    </source>
</reference>
<dbReference type="PANTHER" id="PTHR36503:SF2">
    <property type="entry name" value="BLR2408 PROTEIN"/>
    <property type="match status" value="1"/>
</dbReference>
<dbReference type="GO" id="GO:0016829">
    <property type="term" value="F:lyase activity"/>
    <property type="evidence" value="ECO:0007669"/>
    <property type="project" value="UniProtKB-KW"/>
</dbReference>
<sequence>MLRQIFVNLPIKDMARSQAFFKALGLTFNQQFTNEQGACLQIADNIYAMLLVEPFFQGFTKLPISDAKKATEVLIALSCDSRAEVDDMVAKAVAAGATTPNAPMDHGFMYQHGFADLDGHQWEVFWMDEAAAPAQM</sequence>
<dbReference type="Gene3D" id="3.10.180.10">
    <property type="entry name" value="2,3-Dihydroxybiphenyl 1,2-Dioxygenase, domain 1"/>
    <property type="match status" value="1"/>
</dbReference>
<dbReference type="Pfam" id="PF22677">
    <property type="entry name" value="Ble-like_N"/>
    <property type="match status" value="1"/>
</dbReference>
<evidence type="ECO:0000259" key="1">
    <source>
        <dbReference type="Pfam" id="PF22677"/>
    </source>
</evidence>
<keyword evidence="3" id="KW-1185">Reference proteome</keyword>
<dbReference type="Proteomes" id="UP001265700">
    <property type="component" value="Unassembled WGS sequence"/>
</dbReference>
<evidence type="ECO:0000313" key="2">
    <source>
        <dbReference type="EMBL" id="MDR7150799.1"/>
    </source>
</evidence>
<organism evidence="2 3">
    <name type="scientific">Hydrogenophaga palleronii</name>
    <dbReference type="NCBI Taxonomy" id="65655"/>
    <lineage>
        <taxon>Bacteria</taxon>
        <taxon>Pseudomonadati</taxon>
        <taxon>Pseudomonadota</taxon>
        <taxon>Betaproteobacteria</taxon>
        <taxon>Burkholderiales</taxon>
        <taxon>Comamonadaceae</taxon>
        <taxon>Hydrogenophaga</taxon>
    </lineage>
</organism>
<dbReference type="RefSeq" id="WP_310316937.1">
    <property type="nucleotide sequence ID" value="NZ_JAVDWU010000005.1"/>
</dbReference>